<proteinExistence type="predicted"/>
<evidence type="ECO:0000256" key="1">
    <source>
        <dbReference type="SAM" id="Phobius"/>
    </source>
</evidence>
<feature type="transmembrane region" description="Helical" evidence="1">
    <location>
        <begin position="121"/>
        <end position="141"/>
    </location>
</feature>
<gene>
    <name evidence="2" type="ORF">UFOPK3516_00908</name>
</gene>
<keyword evidence="1" id="KW-0812">Transmembrane</keyword>
<dbReference type="EMBL" id="CAFBMB010000061">
    <property type="protein sequence ID" value="CAB4900464.1"/>
    <property type="molecule type" value="Genomic_DNA"/>
</dbReference>
<sequence length="238" mass="25196">MSGAKPAPRGLGALAAGSGAHPLLRAVGGVLGILETIVPGTLFILIYALSGVTQGLPWLALGVSVAASIAFTLIRVFRRESVLQAIVGLVGVALSAAIAIFTNRAEGFSVWGIVTNASYGLAIIISLVVRWPLVGLVIGLYRQDKGAWRKDRVSFRLYMWTTVMWLGMFVIRLAVEVPLFLAASRATGAENATLNQALLTAKLALGLPLYIPVLAATWLIVRGLFREKASDDSENGVS</sequence>
<protein>
    <submittedName>
        <fullName evidence="2">Unannotated protein</fullName>
    </submittedName>
</protein>
<dbReference type="Pfam" id="PF11361">
    <property type="entry name" value="DUF3159"/>
    <property type="match status" value="1"/>
</dbReference>
<feature type="transmembrane region" description="Helical" evidence="1">
    <location>
        <begin position="81"/>
        <end position="101"/>
    </location>
</feature>
<feature type="transmembrane region" description="Helical" evidence="1">
    <location>
        <begin position="162"/>
        <end position="183"/>
    </location>
</feature>
<accession>A0A6J7G1H5</accession>
<evidence type="ECO:0000313" key="2">
    <source>
        <dbReference type="EMBL" id="CAB4900464.1"/>
    </source>
</evidence>
<dbReference type="InterPro" id="IPR016566">
    <property type="entry name" value="UCP010219"/>
</dbReference>
<feature type="transmembrane region" description="Helical" evidence="1">
    <location>
        <begin position="55"/>
        <end position="74"/>
    </location>
</feature>
<feature type="transmembrane region" description="Helical" evidence="1">
    <location>
        <begin position="203"/>
        <end position="221"/>
    </location>
</feature>
<organism evidence="2">
    <name type="scientific">freshwater metagenome</name>
    <dbReference type="NCBI Taxonomy" id="449393"/>
    <lineage>
        <taxon>unclassified sequences</taxon>
        <taxon>metagenomes</taxon>
        <taxon>ecological metagenomes</taxon>
    </lineage>
</organism>
<keyword evidence="1" id="KW-1133">Transmembrane helix</keyword>
<feature type="transmembrane region" description="Helical" evidence="1">
    <location>
        <begin position="26"/>
        <end position="49"/>
    </location>
</feature>
<keyword evidence="1" id="KW-0472">Membrane</keyword>
<dbReference type="AlphaFoldDB" id="A0A6J7G1H5"/>
<reference evidence="2" key="1">
    <citation type="submission" date="2020-05" db="EMBL/GenBank/DDBJ databases">
        <authorList>
            <person name="Chiriac C."/>
            <person name="Salcher M."/>
            <person name="Ghai R."/>
            <person name="Kavagutti S V."/>
        </authorList>
    </citation>
    <scope>NUCLEOTIDE SEQUENCE</scope>
</reference>
<name>A0A6J7G1H5_9ZZZZ</name>